<name>A0A6A6HK27_VIRVR</name>
<evidence type="ECO:0008006" key="3">
    <source>
        <dbReference type="Google" id="ProtNLM"/>
    </source>
</evidence>
<dbReference type="AlphaFoldDB" id="A0A6A6HK27"/>
<dbReference type="OrthoDB" id="5229512at2759"/>
<evidence type="ECO:0000313" key="1">
    <source>
        <dbReference type="EMBL" id="KAF2238179.1"/>
    </source>
</evidence>
<dbReference type="EMBL" id="ML991777">
    <property type="protein sequence ID" value="KAF2238179.1"/>
    <property type="molecule type" value="Genomic_DNA"/>
</dbReference>
<reference evidence="1" key="1">
    <citation type="journal article" date="2020" name="Stud. Mycol.">
        <title>101 Dothideomycetes genomes: a test case for predicting lifestyles and emergence of pathogens.</title>
        <authorList>
            <person name="Haridas S."/>
            <person name="Albert R."/>
            <person name="Binder M."/>
            <person name="Bloem J."/>
            <person name="Labutti K."/>
            <person name="Salamov A."/>
            <person name="Andreopoulos B."/>
            <person name="Baker S."/>
            <person name="Barry K."/>
            <person name="Bills G."/>
            <person name="Bluhm B."/>
            <person name="Cannon C."/>
            <person name="Castanera R."/>
            <person name="Culley D."/>
            <person name="Daum C."/>
            <person name="Ezra D."/>
            <person name="Gonzalez J."/>
            <person name="Henrissat B."/>
            <person name="Kuo A."/>
            <person name="Liang C."/>
            <person name="Lipzen A."/>
            <person name="Lutzoni F."/>
            <person name="Magnuson J."/>
            <person name="Mondo S."/>
            <person name="Nolan M."/>
            <person name="Ohm R."/>
            <person name="Pangilinan J."/>
            <person name="Park H.-J."/>
            <person name="Ramirez L."/>
            <person name="Alfaro M."/>
            <person name="Sun H."/>
            <person name="Tritt A."/>
            <person name="Yoshinaga Y."/>
            <person name="Zwiers L.-H."/>
            <person name="Turgeon B."/>
            <person name="Goodwin S."/>
            <person name="Spatafora J."/>
            <person name="Crous P."/>
            <person name="Grigoriev I."/>
        </authorList>
    </citation>
    <scope>NUCLEOTIDE SEQUENCE</scope>
    <source>
        <strain evidence="1">Tuck. ex Michener</strain>
    </source>
</reference>
<gene>
    <name evidence="1" type="ORF">EV356DRAFT_339173</name>
</gene>
<sequence>MHFRFLDLPRELRDEVYANCLSTDRVATPKTYLDIERGTVMHDSQAPLPYPLNLRILYVNRQIYEEGNSIFHRPRLAEAVVNSPRTRDYCRCKCRSIDQDTLRHIAVSPTFVGLRILAVERREKERLHRCIN</sequence>
<accession>A0A6A6HK27</accession>
<protein>
    <recommendedName>
        <fullName evidence="3">F-box domain-containing protein</fullName>
    </recommendedName>
</protein>
<dbReference type="Proteomes" id="UP000800092">
    <property type="component" value="Unassembled WGS sequence"/>
</dbReference>
<organism evidence="1 2">
    <name type="scientific">Viridothelium virens</name>
    <name type="common">Speckled blister lichen</name>
    <name type="synonym">Trypethelium virens</name>
    <dbReference type="NCBI Taxonomy" id="1048519"/>
    <lineage>
        <taxon>Eukaryota</taxon>
        <taxon>Fungi</taxon>
        <taxon>Dikarya</taxon>
        <taxon>Ascomycota</taxon>
        <taxon>Pezizomycotina</taxon>
        <taxon>Dothideomycetes</taxon>
        <taxon>Dothideomycetes incertae sedis</taxon>
        <taxon>Trypetheliales</taxon>
        <taxon>Trypetheliaceae</taxon>
        <taxon>Viridothelium</taxon>
    </lineage>
</organism>
<evidence type="ECO:0000313" key="2">
    <source>
        <dbReference type="Proteomes" id="UP000800092"/>
    </source>
</evidence>
<proteinExistence type="predicted"/>
<keyword evidence="2" id="KW-1185">Reference proteome</keyword>